<feature type="chain" id="PRO_5046770911" description="ATP/GTP-binding protein" evidence="1">
    <location>
        <begin position="24"/>
        <end position="332"/>
    </location>
</feature>
<gene>
    <name evidence="2" type="ORF">GCM10009745_40800</name>
</gene>
<evidence type="ECO:0000256" key="1">
    <source>
        <dbReference type="SAM" id="SignalP"/>
    </source>
</evidence>
<name>A0ABP4TNZ2_9ACTN</name>
<dbReference type="EMBL" id="BAAANF010000015">
    <property type="protein sequence ID" value="GAA1691326.1"/>
    <property type="molecule type" value="Genomic_DNA"/>
</dbReference>
<evidence type="ECO:0008006" key="4">
    <source>
        <dbReference type="Google" id="ProtNLM"/>
    </source>
</evidence>
<organism evidence="2 3">
    <name type="scientific">Kribbella yunnanensis</name>
    <dbReference type="NCBI Taxonomy" id="190194"/>
    <lineage>
        <taxon>Bacteria</taxon>
        <taxon>Bacillati</taxon>
        <taxon>Actinomycetota</taxon>
        <taxon>Actinomycetes</taxon>
        <taxon>Propionibacteriales</taxon>
        <taxon>Kribbellaceae</taxon>
        <taxon>Kribbella</taxon>
    </lineage>
</organism>
<keyword evidence="1" id="KW-0732">Signal</keyword>
<evidence type="ECO:0000313" key="2">
    <source>
        <dbReference type="EMBL" id="GAA1691326.1"/>
    </source>
</evidence>
<protein>
    <recommendedName>
        <fullName evidence="4">ATP/GTP-binding protein</fullName>
    </recommendedName>
</protein>
<dbReference type="Proteomes" id="UP001500280">
    <property type="component" value="Unassembled WGS sequence"/>
</dbReference>
<keyword evidence="3" id="KW-1185">Reference proteome</keyword>
<accession>A0ABP4TNZ2</accession>
<proteinExistence type="predicted"/>
<evidence type="ECO:0000313" key="3">
    <source>
        <dbReference type="Proteomes" id="UP001500280"/>
    </source>
</evidence>
<feature type="signal peptide" evidence="1">
    <location>
        <begin position="1"/>
        <end position="23"/>
    </location>
</feature>
<comment type="caution">
    <text evidence="2">The sequence shown here is derived from an EMBL/GenBank/DDBJ whole genome shotgun (WGS) entry which is preliminary data.</text>
</comment>
<reference evidence="3" key="1">
    <citation type="journal article" date="2019" name="Int. J. Syst. Evol. Microbiol.">
        <title>The Global Catalogue of Microorganisms (GCM) 10K type strain sequencing project: providing services to taxonomists for standard genome sequencing and annotation.</title>
        <authorList>
            <consortium name="The Broad Institute Genomics Platform"/>
            <consortium name="The Broad Institute Genome Sequencing Center for Infectious Disease"/>
            <person name="Wu L."/>
            <person name="Ma J."/>
        </authorList>
    </citation>
    <scope>NUCLEOTIDE SEQUENCE [LARGE SCALE GENOMIC DNA]</scope>
    <source>
        <strain evidence="3">JCM 14307</strain>
    </source>
</reference>
<sequence>MLRACLATLAVVASGVIPLPAAAAGPGGGPPACDVDVVTGQCRMEISEDPDDPLKEGGTEPVSRTGCFFEGRQVPCRTADGFFDAASGCYLTPVDSPSTLFGDGRPYKPGTKFYRCWKILDVVGGRPEGIERFESVIREPGEPATMDPREAARQVVATMNFVAPHLGLSPYVQSATREGIVNVPIWMWVTDPGQTTTGPQTKRATLGGVTIEANGTVDRIEWSMGGGKVVTCKGAGTPFSRADAAGKSLKDIADSPTCGHRYQKTSRCEKSGTYQVSATAYWNVHWTGGGMEGDIPLDFTRSVPLRVTDLRPVLVDPNGDPVKVITPPRRCA</sequence>